<accession>A0ABT8FI82</accession>
<protein>
    <submittedName>
        <fullName evidence="3">ATP synthase F0 subunit B</fullName>
    </submittedName>
</protein>
<keyword evidence="4" id="KW-1185">Reference proteome</keyword>
<comment type="caution">
    <text evidence="3">The sequence shown here is derived from an EMBL/GenBank/DDBJ whole genome shotgun (WGS) entry which is preliminary data.</text>
</comment>
<dbReference type="CDD" id="cd06503">
    <property type="entry name" value="ATP-synt_Fo_b"/>
    <property type="match status" value="1"/>
</dbReference>
<gene>
    <name evidence="3" type="ORF">QWY28_15625</name>
</gene>
<evidence type="ECO:0000313" key="4">
    <source>
        <dbReference type="Proteomes" id="UP001168620"/>
    </source>
</evidence>
<keyword evidence="1" id="KW-0175">Coiled coil</keyword>
<dbReference type="RefSeq" id="WP_300953485.1">
    <property type="nucleotide sequence ID" value="NZ_JAUHJQ010000006.1"/>
</dbReference>
<dbReference type="EMBL" id="JAUHJQ010000006">
    <property type="protein sequence ID" value="MDN4174393.1"/>
    <property type="molecule type" value="Genomic_DNA"/>
</dbReference>
<name>A0ABT8FI82_9ACTN</name>
<evidence type="ECO:0000256" key="2">
    <source>
        <dbReference type="SAM" id="MobiDB-lite"/>
    </source>
</evidence>
<dbReference type="Proteomes" id="UP001168620">
    <property type="component" value="Unassembled WGS sequence"/>
</dbReference>
<feature type="compositionally biased region" description="Low complexity" evidence="2">
    <location>
        <begin position="17"/>
        <end position="26"/>
    </location>
</feature>
<reference evidence="3" key="1">
    <citation type="submission" date="2023-06" db="EMBL/GenBank/DDBJ databases">
        <title>Draft genome sequence of Nocardioides sp. SOB77.</title>
        <authorList>
            <person name="Zhang G."/>
        </authorList>
    </citation>
    <scope>NUCLEOTIDE SEQUENCE</scope>
    <source>
        <strain evidence="3">SOB77</strain>
    </source>
</reference>
<proteinExistence type="predicted"/>
<feature type="compositionally biased region" description="Basic and acidic residues" evidence="2">
    <location>
        <begin position="1"/>
        <end position="14"/>
    </location>
</feature>
<feature type="region of interest" description="Disordered" evidence="2">
    <location>
        <begin position="265"/>
        <end position="338"/>
    </location>
</feature>
<evidence type="ECO:0000313" key="3">
    <source>
        <dbReference type="EMBL" id="MDN4174393.1"/>
    </source>
</evidence>
<feature type="compositionally biased region" description="Acidic residues" evidence="2">
    <location>
        <begin position="265"/>
        <end position="276"/>
    </location>
</feature>
<evidence type="ECO:0000256" key="1">
    <source>
        <dbReference type="SAM" id="Coils"/>
    </source>
</evidence>
<feature type="coiled-coil region" evidence="1">
    <location>
        <begin position="99"/>
        <end position="141"/>
    </location>
</feature>
<organism evidence="3 4">
    <name type="scientific">Nocardioides oceani</name>
    <dbReference type="NCBI Taxonomy" id="3058369"/>
    <lineage>
        <taxon>Bacteria</taxon>
        <taxon>Bacillati</taxon>
        <taxon>Actinomycetota</taxon>
        <taxon>Actinomycetes</taxon>
        <taxon>Propionibacteriales</taxon>
        <taxon>Nocardioidaceae</taxon>
        <taxon>Nocardioides</taxon>
    </lineage>
</organism>
<feature type="region of interest" description="Disordered" evidence="2">
    <location>
        <begin position="1"/>
        <end position="37"/>
    </location>
</feature>
<sequence>MASQGDDHVVEGDTRAGGPSLSPSSSTGEQVEAARAAFSARREAENVLADASRIRASAAADADALLVDAQIMADRLQSESLAEYERLVREATERSDGILARARAEADRLRTEAHAQAEAMRVRAESEIDQIRAQVREELREEQLATLGHARHSSDGLLRDLESGVLGLGTTFERANASVADVVATIGRLRTVTESALPVVTFGDTVRAGAGQTTLQQTAPEVTEPVAEPVAEAPVVADAPEPVAVDVPEPVVEPEPVEDAFVEETAAEETAAEETAVEQAGDRDRWDDPPAGGGSPMIGRVSTADTAPPEPASDENATSFLGTDPPRPVTDWSTGADATDDVVLGTDRVVTTAGSGDSRPLGWLFRATS</sequence>